<feature type="compositionally biased region" description="Low complexity" evidence="2">
    <location>
        <begin position="2171"/>
        <end position="2181"/>
    </location>
</feature>
<comment type="caution">
    <text evidence="3">The sequence shown here is derived from an EMBL/GenBank/DDBJ whole genome shotgun (WGS) entry which is preliminary data.</text>
</comment>
<feature type="region of interest" description="Disordered" evidence="2">
    <location>
        <begin position="162"/>
        <end position="207"/>
    </location>
</feature>
<sequence>MNRTPTKSRFASAAASTDRGDFKDPFEGLPPVSTVDPMLSMTRPAFAHAHRDVWSSGSKIILSSFQAPAGHDRSGPAAASASSTDTFRLDIVDEVSDADRRATERRHHDDALVKRYLAAKRARDGVAQRDRAERAELYANTRDAVKWRAIFQLHCHLTTLSDPGLDPTKPLLDEPQRKAADARQRRAEAELRRKERRRLRRQRMQARRAELIRKQQLRLRAAMAAAAAAASSPPPGASSSSSSSPSRLPSSAESATASALSSGQASPGGGQGREQQAPSGSRGVAAAAVAAALKEERDLQRQMRDSEDGAAGETDSSDDATEVADENFAAVMRAAKAPAGATQSDAAMRAAVMPGPAGAGIPGAYLRPLFAALYKQNPGSSMSQSRFVTTTRGLLLKWAVEAVNKRRAAELAAQARDQAVRQSRLDKAAEAGRRRRMAAAARAAAAAATAAAGSAGGDGGPGSASNGGSRLLGAGIADWDPADGSMPSASTTLVASLRPAWGEDRDQLTGQGAHRRAATSGDGDSSSSWGLSPAQAEARRKVAKRFRPAAASGLASPLRRGFGTVSGTLSGPGRQGIARFGGEFAAVAAVDHRDPRKLARMTFAARQAMEQLGGGGGDSDGSGGKPGAGAGCFDGDASGLAFDQDLARGVAHLAVAERATLRLAIRAFAQELIKPAVRWLETVGQVFAMSGGGGAAAALGGAAGPSTGVPGSASEAREEAAAGGGTLNWREVLVALRVVVDPFALPHQHMRWAFAMHGSSSSLDDRHQPPVRLLSPARRAPAPRTGWATRAQAEAAITSLPQLKPQDSARRRAWLQYIRSLPQEPAEEVPQPSRATTPAGRAATPSSRPPRGAPPGFTGQGREAREGDVRRLKWHGVPRGPGGAEIVSKASGSVGPGAGSVVTSLSRGGRAGGRSGKSGGPVRPLWHEGAGESHWPGLTGREDGLVYATAGPADADEEEPADGDKGAGASGGGGGARGNKAAAAAAAEDGPPVDTDEAKRERAKAELAAAAGLGLQQEDLAVVRFTGVPRWPRIRPPAYATITCPARTIIDVVGALVASADRRVEIEDLVMELQSLAFLPPPEPEQLAFVVEEAEDHDRAVAAQEEAERAAIRRAEAIARKAAASRQRDAWQWSDRLYRFLPRRPAPPQWYRNDSAGDADRAAEVARLADARAAESQVFAQRLGVGGTRPAAVRAEQTRLFLEALQRDAALAAGGRSAASSRRSSGVDGAPGPAAAGSADGGSAVTVTRKRRSRRAGAGAGSGLDSLAVLGDGSDEEEAGGGAGGAAARGKRSMITMYRLLEDSLNKGSANWGVEAEASIAAALASDTDVVAVRRLPKLVLSLPNLAIEEPDKKARQAILARDGEAGLLQRSREQLMRRSKYGRLLFQLLGEVVSDDPDHPSGVSLVQKRPGGKPGLQPRGSVTLRAFDSLLLAPPLFKLLRPRNSFELRTEAPACEFEELYDPVIRTYIVQCRDTFRKAMAVRRVVRRWTCLRLNSVVESWMLYVARRRHTRFRLARLTSVLLFVQRREAFRKWRRLATTDAAAERFQNLWRRKRAIAMVRELMPRVAAAKRIQSTWRMFWFGHRLRRQALAQRTKAATDIQRVFRGRRGRAAVRRMVQSRFRQEMAKIRKERKRLQSLREAAMARRIQRMARGRIRRNRARELRVMLWAKRRQEEEFDAFEKRQELERRIAEAQEAERVAAELAAARAKDLAEEEAEASRRFMRIQRFQREKRTALQARRQDLLDLDAECARRTRVAKEKFAQGREEAEKARTDQLVKLLRDLAFEKPHLSEAVSYLDDSPETVPGAPTGGVGWRNFSAGAHEAAAAAAAAAAGDKSAAAGSAAFTAEEIREQAEIAARVEAIAKEELERIQEAVRSGVSNRRSKSHECDAYVAAISKVVTDEVAKVAAETADSEQRAMDEVAAFRRAERKRIEARLARRMLPTEQEAAGMLQLAWRARRARDALAAAVRSGYTKRWDETRVCFVYVNKLSGTSHTRRPAVFGPYDIRAEGLGHDEEAELQVRARAAHGPDGGPVGGADGALGVGAFADETAAAAAAAAAKGIAGDMLPEEDLLEARRAQAEAEAAQAEEEEQQAGGAAAAAAATAAASGHDGYGHAVPGYDGWGDPAADGGWGDAAAAGEGWGDPAAATGQWGTADQGGSGYGGAGGWDDAAADADGTAGSGWAPGSGGEVWWQDDGQGGGYYTDGLGYWDEAGAYLLFDVDAAQ</sequence>
<dbReference type="EMBL" id="VLTN01000026">
    <property type="protein sequence ID" value="KAA0151586.1"/>
    <property type="molecule type" value="Genomic_DNA"/>
</dbReference>
<feature type="compositionally biased region" description="Low complexity" evidence="2">
    <location>
        <begin position="978"/>
        <end position="990"/>
    </location>
</feature>
<proteinExistence type="predicted"/>
<feature type="compositionally biased region" description="Basic and acidic residues" evidence="2">
    <location>
        <begin position="862"/>
        <end position="871"/>
    </location>
</feature>
<evidence type="ECO:0000313" key="4">
    <source>
        <dbReference type="Proteomes" id="UP000323011"/>
    </source>
</evidence>
<feature type="compositionally biased region" description="Gly residues" evidence="2">
    <location>
        <begin position="909"/>
        <end position="919"/>
    </location>
</feature>
<feature type="region of interest" description="Disordered" evidence="2">
    <location>
        <begin position="823"/>
        <end position="899"/>
    </location>
</feature>
<feature type="region of interest" description="Disordered" evidence="2">
    <location>
        <begin position="611"/>
        <end position="630"/>
    </location>
</feature>
<feature type="compositionally biased region" description="Basic and acidic residues" evidence="2">
    <location>
        <begin position="171"/>
        <end position="193"/>
    </location>
</feature>
<evidence type="ECO:0000313" key="3">
    <source>
        <dbReference type="EMBL" id="KAA0151586.1"/>
    </source>
</evidence>
<feature type="compositionally biased region" description="Basic and acidic residues" evidence="2">
    <location>
        <begin position="293"/>
        <end position="307"/>
    </location>
</feature>
<dbReference type="PANTHER" id="PTHR34491:SF74">
    <property type="entry name" value="DUF4456 DOMAIN-CONTAINING PROTEIN"/>
    <property type="match status" value="1"/>
</dbReference>
<feature type="compositionally biased region" description="Low complexity" evidence="2">
    <location>
        <begin position="1215"/>
        <end position="1247"/>
    </location>
</feature>
<feature type="region of interest" description="Disordered" evidence="2">
    <location>
        <begin position="953"/>
        <end position="999"/>
    </location>
</feature>
<feature type="compositionally biased region" description="Basic residues" evidence="2">
    <location>
        <begin position="194"/>
        <end position="206"/>
    </location>
</feature>
<keyword evidence="4" id="KW-1185">Reference proteome</keyword>
<dbReference type="PROSITE" id="PS50096">
    <property type="entry name" value="IQ"/>
    <property type="match status" value="2"/>
</dbReference>
<feature type="region of interest" description="Disordered" evidence="2">
    <location>
        <begin position="2134"/>
        <end position="2190"/>
    </location>
</feature>
<dbReference type="Proteomes" id="UP000323011">
    <property type="component" value="Unassembled WGS sequence"/>
</dbReference>
<feature type="compositionally biased region" description="Gly residues" evidence="2">
    <location>
        <begin position="966"/>
        <end position="977"/>
    </location>
</feature>
<feature type="compositionally biased region" description="Low complexity" evidence="2">
    <location>
        <begin position="1263"/>
        <end position="1272"/>
    </location>
</feature>
<feature type="compositionally biased region" description="Basic and acidic residues" evidence="2">
    <location>
        <begin position="423"/>
        <end position="432"/>
    </location>
</feature>
<feature type="compositionally biased region" description="Low complexity" evidence="2">
    <location>
        <begin position="2134"/>
        <end position="2158"/>
    </location>
</feature>
<feature type="compositionally biased region" description="Low complexity" evidence="2">
    <location>
        <begin position="887"/>
        <end position="899"/>
    </location>
</feature>
<feature type="region of interest" description="Disordered" evidence="2">
    <location>
        <begin position="1"/>
        <end position="29"/>
    </location>
</feature>
<evidence type="ECO:0000256" key="2">
    <source>
        <dbReference type="SAM" id="MobiDB-lite"/>
    </source>
</evidence>
<name>A0A5A8CF10_CAFRO</name>
<accession>A0A5A8CF10</accession>
<feature type="region of interest" description="Disordered" evidence="2">
    <location>
        <begin position="904"/>
        <end position="923"/>
    </location>
</feature>
<keyword evidence="1" id="KW-0175">Coiled coil</keyword>
<feature type="region of interest" description="Disordered" evidence="2">
    <location>
        <begin position="224"/>
        <end position="321"/>
    </location>
</feature>
<feature type="region of interest" description="Disordered" evidence="2">
    <location>
        <begin position="1215"/>
        <end position="1287"/>
    </location>
</feature>
<reference evidence="3 4" key="1">
    <citation type="submission" date="2019-07" db="EMBL/GenBank/DDBJ databases">
        <title>Genomes of Cafeteria roenbergensis.</title>
        <authorList>
            <person name="Fischer M.G."/>
            <person name="Hackl T."/>
            <person name="Roman M."/>
        </authorList>
    </citation>
    <scope>NUCLEOTIDE SEQUENCE [LARGE SCALE GENOMIC DNA]</scope>
    <source>
        <strain evidence="3 4">BVI</strain>
    </source>
</reference>
<feature type="compositionally biased region" description="Low complexity" evidence="2">
    <location>
        <begin position="832"/>
        <end position="846"/>
    </location>
</feature>
<feature type="region of interest" description="Disordered" evidence="2">
    <location>
        <begin position="1399"/>
        <end position="1419"/>
    </location>
</feature>
<feature type="coiled-coil region" evidence="1">
    <location>
        <begin position="1620"/>
        <end position="1647"/>
    </location>
</feature>
<protein>
    <submittedName>
        <fullName evidence="3">Uncharacterized protein</fullName>
    </submittedName>
</protein>
<feature type="compositionally biased region" description="Gly residues" evidence="2">
    <location>
        <begin position="612"/>
        <end position="630"/>
    </location>
</feature>
<feature type="compositionally biased region" description="Gly residues" evidence="2">
    <location>
        <begin position="2159"/>
        <end position="2170"/>
    </location>
</feature>
<feature type="compositionally biased region" description="Low complexity" evidence="2">
    <location>
        <begin position="224"/>
        <end position="265"/>
    </location>
</feature>
<gene>
    <name evidence="3" type="ORF">FNF29_04510</name>
</gene>
<feature type="coiled-coil region" evidence="1">
    <location>
        <begin position="1678"/>
        <end position="1713"/>
    </location>
</feature>
<feature type="region of interest" description="Disordered" evidence="2">
    <location>
        <begin position="504"/>
        <end position="536"/>
    </location>
</feature>
<feature type="region of interest" description="Disordered" evidence="2">
    <location>
        <begin position="2080"/>
        <end position="2103"/>
    </location>
</feature>
<organism evidence="3 4">
    <name type="scientific">Cafeteria roenbergensis</name>
    <name type="common">Marine flagellate</name>
    <dbReference type="NCBI Taxonomy" id="33653"/>
    <lineage>
        <taxon>Eukaryota</taxon>
        <taxon>Sar</taxon>
        <taxon>Stramenopiles</taxon>
        <taxon>Bigyra</taxon>
        <taxon>Opalozoa</taxon>
        <taxon>Bicosoecida</taxon>
        <taxon>Cafeteriaceae</taxon>
        <taxon>Cafeteria</taxon>
    </lineage>
</organism>
<evidence type="ECO:0000256" key="1">
    <source>
        <dbReference type="SAM" id="Coils"/>
    </source>
</evidence>
<dbReference type="PANTHER" id="PTHR34491">
    <property type="entry name" value="A-TYPE INCLUSION PROTEIN, PUTATIVE-RELATED"/>
    <property type="match status" value="1"/>
</dbReference>
<feature type="region of interest" description="Disordered" evidence="2">
    <location>
        <begin position="414"/>
        <end position="433"/>
    </location>
</feature>